<protein>
    <submittedName>
        <fullName evidence="2">Transcriptional regulator</fullName>
    </submittedName>
</protein>
<evidence type="ECO:0000313" key="2">
    <source>
        <dbReference type="EMBL" id="OPC78741.1"/>
    </source>
</evidence>
<dbReference type="Gene3D" id="3.30.450.180">
    <property type="match status" value="1"/>
</dbReference>
<dbReference type="PANTHER" id="PTHR35010:SF2">
    <property type="entry name" value="BLL4672 PROTEIN"/>
    <property type="match status" value="1"/>
</dbReference>
<dbReference type="Gene3D" id="1.10.260.40">
    <property type="entry name" value="lambda repressor-like DNA-binding domains"/>
    <property type="match status" value="1"/>
</dbReference>
<accession>A0A1T3NQ20</accession>
<dbReference type="InterPro" id="IPR010982">
    <property type="entry name" value="Lambda_DNA-bd_dom_sf"/>
</dbReference>
<dbReference type="Pfam" id="PF17765">
    <property type="entry name" value="MLTR_LBD"/>
    <property type="match status" value="1"/>
</dbReference>
<dbReference type="OrthoDB" id="3542608at2"/>
<comment type="caution">
    <text evidence="2">The sequence shown here is derived from an EMBL/GenBank/DDBJ whole genome shotgun (WGS) entry which is preliminary data.</text>
</comment>
<dbReference type="AlphaFoldDB" id="A0A1T3NQ20"/>
<dbReference type="InterPro" id="IPR041413">
    <property type="entry name" value="MLTR_LBD"/>
</dbReference>
<dbReference type="STRING" id="159449.B4N89_31785"/>
<evidence type="ECO:0000259" key="1">
    <source>
        <dbReference type="PROSITE" id="PS50943"/>
    </source>
</evidence>
<organism evidence="2 3">
    <name type="scientific">Embleya scabrispora</name>
    <dbReference type="NCBI Taxonomy" id="159449"/>
    <lineage>
        <taxon>Bacteria</taxon>
        <taxon>Bacillati</taxon>
        <taxon>Actinomycetota</taxon>
        <taxon>Actinomycetes</taxon>
        <taxon>Kitasatosporales</taxon>
        <taxon>Streptomycetaceae</taxon>
        <taxon>Embleya</taxon>
    </lineage>
</organism>
<dbReference type="SUPFAM" id="SSF47413">
    <property type="entry name" value="lambda repressor-like DNA-binding domains"/>
    <property type="match status" value="1"/>
</dbReference>
<name>A0A1T3NQ20_9ACTN</name>
<dbReference type="PANTHER" id="PTHR35010">
    <property type="entry name" value="BLL4672 PROTEIN-RELATED"/>
    <property type="match status" value="1"/>
</dbReference>
<evidence type="ECO:0000313" key="3">
    <source>
        <dbReference type="Proteomes" id="UP000190037"/>
    </source>
</evidence>
<dbReference type="InterPro" id="IPR001387">
    <property type="entry name" value="Cro/C1-type_HTH"/>
</dbReference>
<dbReference type="GO" id="GO:0003677">
    <property type="term" value="F:DNA binding"/>
    <property type="evidence" value="ECO:0007669"/>
    <property type="project" value="InterPro"/>
</dbReference>
<dbReference type="CDD" id="cd00093">
    <property type="entry name" value="HTH_XRE"/>
    <property type="match status" value="1"/>
</dbReference>
<dbReference type="SMART" id="SM00530">
    <property type="entry name" value="HTH_XRE"/>
    <property type="match status" value="1"/>
</dbReference>
<dbReference type="Pfam" id="PF13560">
    <property type="entry name" value="HTH_31"/>
    <property type="match status" value="1"/>
</dbReference>
<feature type="domain" description="HTH cro/C1-type" evidence="1">
    <location>
        <begin position="31"/>
        <end position="83"/>
    </location>
</feature>
<keyword evidence="3" id="KW-1185">Reference proteome</keyword>
<dbReference type="Proteomes" id="UP000190037">
    <property type="component" value="Unassembled WGS sequence"/>
</dbReference>
<dbReference type="EMBL" id="MWQN01000002">
    <property type="protein sequence ID" value="OPC78741.1"/>
    <property type="molecule type" value="Genomic_DNA"/>
</dbReference>
<gene>
    <name evidence="2" type="ORF">B4N89_31785</name>
</gene>
<sequence length="286" mass="32113">MTSPHPLGEFLQARRARLQPGDVGLPAGTGLRRTQGLRREELAALAGLSIQYYTRLEQGRENNPGGAVLDGIASALRLNEEEHAHLYALANHAAERVPAGGVPADREVRPAIRALLERVRPWPAYLLGRTSDILAANPEVFALLPGLADWAPERRNSIRYLFLHPMARELFADWERAALSTTAQLRSLLAADPRDRELAALVDELTEGSPEFAVQWQRYDVRRRRSDQETYRHPQLGEITLAFEVLRMEGGQRITIYQPQEPDEEGRRVLRGLSELATKVRPEATE</sequence>
<dbReference type="PROSITE" id="PS50943">
    <property type="entry name" value="HTH_CROC1"/>
    <property type="match status" value="1"/>
</dbReference>
<reference evidence="2 3" key="1">
    <citation type="submission" date="2017-03" db="EMBL/GenBank/DDBJ databases">
        <title>Draft genome sequence of Streptomyces scabrisporus NF3, endophyte isolated from Amphipterygium adstringens.</title>
        <authorList>
            <person name="Vazquez M."/>
            <person name="Ceapa C.D."/>
            <person name="Rodriguez Luna D."/>
            <person name="Sanchez Esquivel S."/>
        </authorList>
    </citation>
    <scope>NUCLEOTIDE SEQUENCE [LARGE SCALE GENOMIC DNA]</scope>
    <source>
        <strain evidence="2 3">NF3</strain>
    </source>
</reference>
<dbReference type="RefSeq" id="WP_078979940.1">
    <property type="nucleotide sequence ID" value="NZ_MWQN01000002.1"/>
</dbReference>
<proteinExistence type="predicted"/>